<reference evidence="3" key="1">
    <citation type="submission" date="2020-12" db="EMBL/GenBank/DDBJ databases">
        <title>Clostridium thailandense sp. nov., a novel acetogenic bacterium isolated from peat land soil in Thailand.</title>
        <authorList>
            <person name="Chaikitkaew S."/>
            <person name="Birkeland N.K."/>
        </authorList>
    </citation>
    <scope>NUCLEOTIDE SEQUENCE</scope>
    <source>
        <strain evidence="3">DSM 17425</strain>
    </source>
</reference>
<evidence type="ECO:0000256" key="1">
    <source>
        <dbReference type="ARBA" id="ARBA00022679"/>
    </source>
</evidence>
<dbReference type="InterPro" id="IPR036095">
    <property type="entry name" value="PTS_EIIB-like_sf"/>
</dbReference>
<keyword evidence="1" id="KW-0808">Transferase</keyword>
<keyword evidence="4" id="KW-1185">Reference proteome</keyword>
<evidence type="ECO:0000313" key="3">
    <source>
        <dbReference type="EMBL" id="MBI6871988.1"/>
    </source>
</evidence>
<name>A0A934HWA9_9CLOT</name>
<dbReference type="EMBL" id="JAEEGB010000005">
    <property type="protein sequence ID" value="MBI6871988.1"/>
    <property type="molecule type" value="Genomic_DNA"/>
</dbReference>
<evidence type="ECO:0000259" key="2">
    <source>
        <dbReference type="Pfam" id="PF02302"/>
    </source>
</evidence>
<dbReference type="GO" id="GO:0009401">
    <property type="term" value="P:phosphoenolpyruvate-dependent sugar phosphotransferase system"/>
    <property type="evidence" value="ECO:0007669"/>
    <property type="project" value="InterPro"/>
</dbReference>
<sequence>MMDILVVCSLGLGSSFIIESNVIKYFKDKNIKYNVMRCDITTAEFYNPDLYICSEDINFNVDKRDIDKIELEDILDEEEFKNKLDSFLKSRGF</sequence>
<organism evidence="3 4">
    <name type="scientific">Clostridium aciditolerans</name>
    <dbReference type="NCBI Taxonomy" id="339861"/>
    <lineage>
        <taxon>Bacteria</taxon>
        <taxon>Bacillati</taxon>
        <taxon>Bacillota</taxon>
        <taxon>Clostridia</taxon>
        <taxon>Eubacteriales</taxon>
        <taxon>Clostridiaceae</taxon>
        <taxon>Clostridium</taxon>
    </lineage>
</organism>
<protein>
    <submittedName>
        <fullName evidence="3">MtlR transcriptional regulator</fullName>
    </submittedName>
</protein>
<dbReference type="InterPro" id="IPR003501">
    <property type="entry name" value="PTS_EIIB_2/3"/>
</dbReference>
<dbReference type="AlphaFoldDB" id="A0A934HWA9"/>
<comment type="caution">
    <text evidence="3">The sequence shown here is derived from an EMBL/GenBank/DDBJ whole genome shotgun (WGS) entry which is preliminary data.</text>
</comment>
<proteinExistence type="predicted"/>
<gene>
    <name evidence="3" type="ORF">I6U51_04605</name>
</gene>
<feature type="domain" description="Phosphotransferase system EIIB component type 2/3" evidence="2">
    <location>
        <begin position="4"/>
        <end position="85"/>
    </location>
</feature>
<dbReference type="SUPFAM" id="SSF52794">
    <property type="entry name" value="PTS system IIB component-like"/>
    <property type="match status" value="1"/>
</dbReference>
<dbReference type="Pfam" id="PF02302">
    <property type="entry name" value="PTS_IIB"/>
    <property type="match status" value="1"/>
</dbReference>
<dbReference type="Gene3D" id="3.40.50.2300">
    <property type="match status" value="1"/>
</dbReference>
<evidence type="ECO:0000313" key="4">
    <source>
        <dbReference type="Proteomes" id="UP000622687"/>
    </source>
</evidence>
<dbReference type="GO" id="GO:0008982">
    <property type="term" value="F:protein-N(PI)-phosphohistidine-sugar phosphotransferase activity"/>
    <property type="evidence" value="ECO:0007669"/>
    <property type="project" value="InterPro"/>
</dbReference>
<dbReference type="Proteomes" id="UP000622687">
    <property type="component" value="Unassembled WGS sequence"/>
</dbReference>
<accession>A0A934HWA9</accession>